<dbReference type="SUPFAM" id="SSF54197">
    <property type="entry name" value="HIT-like"/>
    <property type="match status" value="2"/>
</dbReference>
<evidence type="ECO:0000256" key="13">
    <source>
        <dbReference type="NCBIfam" id="TIGR00209"/>
    </source>
</evidence>
<dbReference type="InterPro" id="IPR005850">
    <property type="entry name" value="GalP_Utransf_C"/>
</dbReference>
<name>A0ABT8R9W0_9BACT</name>
<keyword evidence="11 14" id="KW-0299">Galactose metabolism</keyword>
<organism evidence="17 18">
    <name type="scientific">Rhodocytophaga aerolata</name>
    <dbReference type="NCBI Taxonomy" id="455078"/>
    <lineage>
        <taxon>Bacteria</taxon>
        <taxon>Pseudomonadati</taxon>
        <taxon>Bacteroidota</taxon>
        <taxon>Cytophagia</taxon>
        <taxon>Cytophagales</taxon>
        <taxon>Rhodocytophagaceae</taxon>
        <taxon>Rhodocytophaga</taxon>
    </lineage>
</organism>
<evidence type="ECO:0000256" key="2">
    <source>
        <dbReference type="ARBA" id="ARBA00001947"/>
    </source>
</evidence>
<comment type="caution">
    <text evidence="17">The sequence shown here is derived from an EMBL/GenBank/DDBJ whole genome shotgun (WGS) entry which is preliminary data.</text>
</comment>
<evidence type="ECO:0000256" key="12">
    <source>
        <dbReference type="ARBA" id="ARBA00023277"/>
    </source>
</evidence>
<accession>A0ABT8R9W0</accession>
<feature type="domain" description="Galactose-1-phosphate uridyl transferase N-terminal" evidence="15">
    <location>
        <begin position="9"/>
        <end position="178"/>
    </location>
</feature>
<dbReference type="RefSeq" id="WP_302039660.1">
    <property type="nucleotide sequence ID" value="NZ_JAUKPO010000014.1"/>
</dbReference>
<feature type="domain" description="Galactose-1-phosphate uridyl transferase C-terminal" evidence="16">
    <location>
        <begin position="188"/>
        <end position="342"/>
    </location>
</feature>
<evidence type="ECO:0000256" key="7">
    <source>
        <dbReference type="ARBA" id="ARBA00022679"/>
    </source>
</evidence>
<evidence type="ECO:0000256" key="14">
    <source>
        <dbReference type="RuleBase" id="RU000506"/>
    </source>
</evidence>
<dbReference type="Pfam" id="PF02744">
    <property type="entry name" value="GalP_UDP_tr_C"/>
    <property type="match status" value="1"/>
</dbReference>
<dbReference type="PANTHER" id="PTHR11943">
    <property type="entry name" value="GALACTOSE-1-PHOSPHATE URIDYLYLTRANSFERASE"/>
    <property type="match status" value="1"/>
</dbReference>
<comment type="similarity">
    <text evidence="4 14">Belongs to the galactose-1-phosphate uridylyltransferase type 1 family.</text>
</comment>
<dbReference type="Proteomes" id="UP001168528">
    <property type="component" value="Unassembled WGS sequence"/>
</dbReference>
<evidence type="ECO:0000256" key="3">
    <source>
        <dbReference type="ARBA" id="ARBA00004947"/>
    </source>
</evidence>
<comment type="cofactor">
    <cofactor evidence="2">
        <name>Zn(2+)</name>
        <dbReference type="ChEBI" id="CHEBI:29105"/>
    </cofactor>
</comment>
<dbReference type="PROSITE" id="PS00117">
    <property type="entry name" value="GAL_P_UDP_TRANSF_I"/>
    <property type="match status" value="1"/>
</dbReference>
<dbReference type="InterPro" id="IPR005849">
    <property type="entry name" value="GalP_Utransf_N"/>
</dbReference>
<reference evidence="17" key="1">
    <citation type="submission" date="2023-07" db="EMBL/GenBank/DDBJ databases">
        <title>The genome sequence of Rhodocytophaga aerolata KACC 12507.</title>
        <authorList>
            <person name="Zhang X."/>
        </authorList>
    </citation>
    <scope>NUCLEOTIDE SEQUENCE</scope>
    <source>
        <strain evidence="17">KACC 12507</strain>
    </source>
</reference>
<dbReference type="InterPro" id="IPR036265">
    <property type="entry name" value="HIT-like_sf"/>
</dbReference>
<comment type="pathway">
    <text evidence="3 14">Carbohydrate metabolism; galactose metabolism.</text>
</comment>
<evidence type="ECO:0000256" key="11">
    <source>
        <dbReference type="ARBA" id="ARBA00023144"/>
    </source>
</evidence>
<keyword evidence="8 14" id="KW-0548">Nucleotidyltransferase</keyword>
<sequence>MLFEGKWEKRWHPLRQEWVIYAAHRNNRPWTTGKSIIAEKPIPAYDPACYLCPGNQRIHGGQNPAYTGVYIFDNDHPVVGLQAPEISVSEAVKGNGLYRKEKALGIARVVCYDPRHNVTLAEMEITQIAQVFSAWRSQMQEFIRNSYIKYALLFENKGELCGVSNPHPHCQIYATDFVFKHTEQQLQAANEYYKDTNRNLFGQIIENETEEGVRIVAENTGAVAFIPFFARYAYEVMIFPKKRHATLATMSDTELYDLAAVFREVIRRYNLNFEMSFPYVMSVQQAPVDGKEYPLYHLHMSILPPLRQPGLVKFLAGPEIGGGNFMADTIPEEKAAELKNVNVDAYKIR</sequence>
<dbReference type="Pfam" id="PF01087">
    <property type="entry name" value="GalP_UDP_transf"/>
    <property type="match status" value="1"/>
</dbReference>
<dbReference type="EMBL" id="JAUKPO010000014">
    <property type="protein sequence ID" value="MDO1448860.1"/>
    <property type="molecule type" value="Genomic_DNA"/>
</dbReference>
<evidence type="ECO:0000259" key="16">
    <source>
        <dbReference type="Pfam" id="PF02744"/>
    </source>
</evidence>
<evidence type="ECO:0000256" key="8">
    <source>
        <dbReference type="ARBA" id="ARBA00022695"/>
    </source>
</evidence>
<evidence type="ECO:0000313" key="18">
    <source>
        <dbReference type="Proteomes" id="UP001168528"/>
    </source>
</evidence>
<dbReference type="Gene3D" id="3.30.428.10">
    <property type="entry name" value="HIT-like"/>
    <property type="match status" value="2"/>
</dbReference>
<evidence type="ECO:0000256" key="9">
    <source>
        <dbReference type="ARBA" id="ARBA00022723"/>
    </source>
</evidence>
<dbReference type="PIRSF" id="PIRSF000808">
    <property type="entry name" value="GalT"/>
    <property type="match status" value="1"/>
</dbReference>
<keyword evidence="18" id="KW-1185">Reference proteome</keyword>
<evidence type="ECO:0000259" key="15">
    <source>
        <dbReference type="Pfam" id="PF01087"/>
    </source>
</evidence>
<comment type="catalytic activity">
    <reaction evidence="1 14">
        <text>alpha-D-galactose 1-phosphate + UDP-alpha-D-glucose = alpha-D-glucose 1-phosphate + UDP-alpha-D-galactose</text>
        <dbReference type="Rhea" id="RHEA:13989"/>
        <dbReference type="ChEBI" id="CHEBI:58336"/>
        <dbReference type="ChEBI" id="CHEBI:58601"/>
        <dbReference type="ChEBI" id="CHEBI:58885"/>
        <dbReference type="ChEBI" id="CHEBI:66914"/>
        <dbReference type="EC" id="2.7.7.12"/>
    </reaction>
</comment>
<protein>
    <recommendedName>
        <fullName evidence="6 13">Galactose-1-phosphate uridylyltransferase</fullName>
        <ecNumber evidence="5 13">2.7.7.12</ecNumber>
    </recommendedName>
</protein>
<evidence type="ECO:0000256" key="4">
    <source>
        <dbReference type="ARBA" id="ARBA00010951"/>
    </source>
</evidence>
<dbReference type="EC" id="2.7.7.12" evidence="5 13"/>
<dbReference type="GO" id="GO:0008108">
    <property type="term" value="F:UDP-glucose:hexose-1-phosphate uridylyltransferase activity"/>
    <property type="evidence" value="ECO:0007669"/>
    <property type="project" value="UniProtKB-EC"/>
</dbReference>
<keyword evidence="7 14" id="KW-0808">Transferase</keyword>
<dbReference type="InterPro" id="IPR019779">
    <property type="entry name" value="GalP_UDPtransf1_His-AS"/>
</dbReference>
<evidence type="ECO:0000313" key="17">
    <source>
        <dbReference type="EMBL" id="MDO1448860.1"/>
    </source>
</evidence>
<evidence type="ECO:0000256" key="5">
    <source>
        <dbReference type="ARBA" id="ARBA00012384"/>
    </source>
</evidence>
<gene>
    <name evidence="17" type="primary">galT</name>
    <name evidence="17" type="ORF">Q0590_21460</name>
</gene>
<keyword evidence="10" id="KW-0862">Zinc</keyword>
<dbReference type="NCBIfam" id="TIGR00209">
    <property type="entry name" value="galT_1"/>
    <property type="match status" value="1"/>
</dbReference>
<dbReference type="InterPro" id="IPR001937">
    <property type="entry name" value="GalP_UDPtransf1"/>
</dbReference>
<evidence type="ECO:0000256" key="6">
    <source>
        <dbReference type="ARBA" id="ARBA00016340"/>
    </source>
</evidence>
<dbReference type="PANTHER" id="PTHR11943:SF1">
    <property type="entry name" value="GALACTOSE-1-PHOSPHATE URIDYLYLTRANSFERASE"/>
    <property type="match status" value="1"/>
</dbReference>
<proteinExistence type="inferred from homology"/>
<keyword evidence="12 14" id="KW-0119">Carbohydrate metabolism</keyword>
<keyword evidence="9 14" id="KW-0479">Metal-binding</keyword>
<evidence type="ECO:0000256" key="10">
    <source>
        <dbReference type="ARBA" id="ARBA00022833"/>
    </source>
</evidence>
<evidence type="ECO:0000256" key="1">
    <source>
        <dbReference type="ARBA" id="ARBA00001107"/>
    </source>
</evidence>